<protein>
    <recommendedName>
        <fullName evidence="6">Sugar ABC transporter substrate-binding protein</fullName>
    </recommendedName>
</protein>
<dbReference type="SUPFAM" id="SSF53850">
    <property type="entry name" value="Periplasmic binding protein-like II"/>
    <property type="match status" value="1"/>
</dbReference>
<dbReference type="InterPro" id="IPR050490">
    <property type="entry name" value="Bact_solute-bd_prot1"/>
</dbReference>
<comment type="subcellular location">
    <subcellularLocation>
        <location evidence="1">Periplasm</location>
    </subcellularLocation>
</comment>
<evidence type="ECO:0000256" key="2">
    <source>
        <dbReference type="ARBA" id="ARBA00008520"/>
    </source>
</evidence>
<feature type="signal peptide" evidence="3">
    <location>
        <begin position="1"/>
        <end position="22"/>
    </location>
</feature>
<dbReference type="eggNOG" id="COG1653">
    <property type="taxonomic scope" value="Bacteria"/>
</dbReference>
<feature type="chain" id="PRO_5001946689" description="Sugar ABC transporter substrate-binding protein" evidence="3">
    <location>
        <begin position="23"/>
        <end position="435"/>
    </location>
</feature>
<dbReference type="EMBL" id="JNUP01000023">
    <property type="protein sequence ID" value="KGE73594.1"/>
    <property type="molecule type" value="Genomic_DNA"/>
</dbReference>
<accession>A0A098R0S8</accession>
<comment type="similarity">
    <text evidence="2">Belongs to the bacterial solute-binding protein 1 family.</text>
</comment>
<gene>
    <name evidence="4" type="ORF">DC28_02790</name>
</gene>
<dbReference type="PANTHER" id="PTHR43649:SF12">
    <property type="entry name" value="DIACETYLCHITOBIOSE BINDING PROTEIN DASA"/>
    <property type="match status" value="1"/>
</dbReference>
<dbReference type="AlphaFoldDB" id="A0A098R0S8"/>
<dbReference type="PANTHER" id="PTHR43649">
    <property type="entry name" value="ARABINOSE-BINDING PROTEIN-RELATED"/>
    <property type="match status" value="1"/>
</dbReference>
<dbReference type="InterPro" id="IPR006059">
    <property type="entry name" value="SBP"/>
</dbReference>
<dbReference type="Gene3D" id="3.40.190.10">
    <property type="entry name" value="Periplasmic binding protein-like II"/>
    <property type="match status" value="2"/>
</dbReference>
<evidence type="ECO:0008006" key="6">
    <source>
        <dbReference type="Google" id="ProtNLM"/>
    </source>
</evidence>
<comment type="caution">
    <text evidence="4">The sequence shown here is derived from an EMBL/GenBank/DDBJ whole genome shotgun (WGS) entry which is preliminary data.</text>
</comment>
<evidence type="ECO:0000313" key="5">
    <source>
        <dbReference type="Proteomes" id="UP000029692"/>
    </source>
</evidence>
<keyword evidence="3" id="KW-0732">Signal</keyword>
<dbReference type="GO" id="GO:0042597">
    <property type="term" value="C:periplasmic space"/>
    <property type="evidence" value="ECO:0007669"/>
    <property type="project" value="UniProtKB-SubCell"/>
</dbReference>
<dbReference type="Pfam" id="PF01547">
    <property type="entry name" value="SBP_bac_1"/>
    <property type="match status" value="1"/>
</dbReference>
<name>A0A098R0S8_9SPIO</name>
<dbReference type="STRING" id="1480694.DC28_02790"/>
<dbReference type="RefSeq" id="WP_037545509.1">
    <property type="nucleotide sequence ID" value="NZ_JNUP01000023.1"/>
</dbReference>
<reference evidence="4 5" key="1">
    <citation type="submission" date="2014-05" db="EMBL/GenBank/DDBJ databases">
        <title>De novo Genome Sequence of Spirocheata sp.</title>
        <authorList>
            <person name="Shivani Y."/>
            <person name="Subhash Y."/>
            <person name="Tushar L."/>
            <person name="Sasikala C."/>
            <person name="Ramana C.V."/>
        </authorList>
    </citation>
    <scope>NUCLEOTIDE SEQUENCE [LARGE SCALE GENOMIC DNA]</scope>
    <source>
        <strain evidence="4 5">JC230</strain>
    </source>
</reference>
<sequence>MYGKKWAGFLLILFFVAGMVFAGGQGESAAAADGPVTLNVLNYGDMATAEGQSWETLMEQFAEAYPEIQVQSETLYDEAYHQKATASLVAGEVPHIMYLWPGPRSSYAFDAEVVVDQRDYIDTNKFTEAAMAPQGANGEIWEVPLNVGITSVLFVNKAALAELGLEMPKTYADLKAMVEPAKAAGKIVLSLAGGEAWVNNSCYLGTAVGRFAGPGFIDAAVRGEKSFTDPAFVKALEFLGTMVQDGVLPRTTVQTDYGTALSNFVNGKALFMLDGHWRSGAIEDAAFASNVGMAVLPAIPGENTRYAGSASGVVSPGYALTTAAVEGDPKVLDAAKKLLMFIAGEQGSAVRFAAMGWLPAYKMDLDWSVVDSEAARITGQEKADLYNNVPLLTDVPDAFIPAAANDVLNTGMQEILLGERTAAEVAASLEEAMNR</sequence>
<evidence type="ECO:0000256" key="3">
    <source>
        <dbReference type="SAM" id="SignalP"/>
    </source>
</evidence>
<evidence type="ECO:0000313" key="4">
    <source>
        <dbReference type="EMBL" id="KGE73594.1"/>
    </source>
</evidence>
<proteinExistence type="inferred from homology"/>
<evidence type="ECO:0000256" key="1">
    <source>
        <dbReference type="ARBA" id="ARBA00004418"/>
    </source>
</evidence>
<organism evidence="4 5">
    <name type="scientific">Spirochaeta lutea</name>
    <dbReference type="NCBI Taxonomy" id="1480694"/>
    <lineage>
        <taxon>Bacteria</taxon>
        <taxon>Pseudomonadati</taxon>
        <taxon>Spirochaetota</taxon>
        <taxon>Spirochaetia</taxon>
        <taxon>Spirochaetales</taxon>
        <taxon>Spirochaetaceae</taxon>
        <taxon>Spirochaeta</taxon>
    </lineage>
</organism>
<dbReference type="Proteomes" id="UP000029692">
    <property type="component" value="Unassembled WGS sequence"/>
</dbReference>
<keyword evidence="5" id="KW-1185">Reference proteome</keyword>